<evidence type="ECO:0000313" key="2">
    <source>
        <dbReference type="EMBL" id="MEN3541379.1"/>
    </source>
</evidence>
<evidence type="ECO:0000256" key="1">
    <source>
        <dbReference type="SAM" id="MobiDB-lite"/>
    </source>
</evidence>
<dbReference type="EMBL" id="JBDJAW010000150">
    <property type="protein sequence ID" value="MEN3541379.1"/>
    <property type="molecule type" value="Genomic_DNA"/>
</dbReference>
<feature type="non-terminal residue" evidence="2">
    <location>
        <position position="192"/>
    </location>
</feature>
<feature type="compositionally biased region" description="Basic and acidic residues" evidence="1">
    <location>
        <begin position="179"/>
        <end position="192"/>
    </location>
</feature>
<reference evidence="2 3" key="1">
    <citation type="submission" date="2024-05" db="EMBL/GenBank/DDBJ databases">
        <title>Microbispora sp.ZYX-F-249.</title>
        <authorList>
            <person name="Xie H."/>
        </authorList>
    </citation>
    <scope>NUCLEOTIDE SEQUENCE [LARGE SCALE GENOMIC DNA]</scope>
    <source>
        <strain evidence="2 3">ZYX-F-249</strain>
    </source>
</reference>
<keyword evidence="3" id="KW-1185">Reference proteome</keyword>
<feature type="region of interest" description="Disordered" evidence="1">
    <location>
        <begin position="141"/>
        <end position="192"/>
    </location>
</feature>
<feature type="compositionally biased region" description="Basic and acidic residues" evidence="1">
    <location>
        <begin position="157"/>
        <end position="169"/>
    </location>
</feature>
<sequence>MPIDTSLVEKDGALVPKAGPAVKVSNGGDGPFATVADEAGNSVALSWPAPLPRPTVERNKARYTDAAGPGADLVVTVLPGGVRHDIELRERPTAQLNYRINVKTVGWKLQQDGQGRLTLTDSVGKLVAPVAQPVMYPKPAHAEKKAGNAKAGTNAKAKADAETKAEDRHRRTGRIATRLRSEGDHQVLELTP</sequence>
<organism evidence="2 3">
    <name type="scientific">Microbispora maris</name>
    <dbReference type="NCBI Taxonomy" id="3144104"/>
    <lineage>
        <taxon>Bacteria</taxon>
        <taxon>Bacillati</taxon>
        <taxon>Actinomycetota</taxon>
        <taxon>Actinomycetes</taxon>
        <taxon>Streptosporangiales</taxon>
        <taxon>Streptosporangiaceae</taxon>
        <taxon>Microbispora</taxon>
    </lineage>
</organism>
<accession>A0ABV0B1H1</accession>
<protein>
    <submittedName>
        <fullName evidence="2">Uncharacterized protein</fullName>
    </submittedName>
</protein>
<name>A0ABV0B1H1_9ACTN</name>
<dbReference type="Proteomes" id="UP001447516">
    <property type="component" value="Unassembled WGS sequence"/>
</dbReference>
<proteinExistence type="predicted"/>
<gene>
    <name evidence="2" type="ORF">AAH991_40190</name>
</gene>
<evidence type="ECO:0000313" key="3">
    <source>
        <dbReference type="Proteomes" id="UP001447516"/>
    </source>
</evidence>
<comment type="caution">
    <text evidence="2">The sequence shown here is derived from an EMBL/GenBank/DDBJ whole genome shotgun (WGS) entry which is preliminary data.</text>
</comment>